<gene>
    <name evidence="3" type="ordered locus">JDM601_0938</name>
</gene>
<keyword evidence="1" id="KW-0812">Transmembrane</keyword>
<keyword evidence="1" id="KW-0472">Membrane</keyword>
<dbReference type="AlphaFoldDB" id="F5YTB0"/>
<dbReference type="Gene3D" id="3.90.1210.10">
    <property type="entry name" value="Antifreeze-like/N-acetylneuraminic acid synthase C-terminal domain"/>
    <property type="match status" value="1"/>
</dbReference>
<evidence type="ECO:0000256" key="1">
    <source>
        <dbReference type="SAM" id="Phobius"/>
    </source>
</evidence>
<reference evidence="3 4" key="1">
    <citation type="journal article" date="2011" name="J. Bacteriol.">
        <title>Complete genome sequence of a novel clinical isolate, the nontuberculous Mycobacterium strain JDM601.</title>
        <authorList>
            <person name="Zhang Z.Y."/>
            <person name="Sun Z.Q."/>
            <person name="Wang Z.L."/>
            <person name="Wen Z.L."/>
            <person name="Sun Q.W."/>
            <person name="Zhu Z.Q."/>
            <person name="Song Y.Z."/>
            <person name="Zhao J.W."/>
            <person name="Wang H.H."/>
            <person name="Zhang S.L."/>
            <person name="Guo X.K."/>
        </authorList>
    </citation>
    <scope>NUCLEOTIDE SEQUENCE [LARGE SCALE GENOMIC DNA]</scope>
    <source>
        <strain evidence="3 4">JDM601</strain>
    </source>
</reference>
<evidence type="ECO:0000313" key="3">
    <source>
        <dbReference type="EMBL" id="AEF34938.1"/>
    </source>
</evidence>
<dbReference type="STRING" id="875328.JDM601_0938"/>
<dbReference type="HOGENOM" id="CLU_088190_2_0_11"/>
<dbReference type="eggNOG" id="COG3745">
    <property type="taxonomic scope" value="Bacteria"/>
</dbReference>
<feature type="domain" description="SAF" evidence="2">
    <location>
        <begin position="56"/>
        <end position="118"/>
    </location>
</feature>
<feature type="transmembrane region" description="Helical" evidence="1">
    <location>
        <begin position="29"/>
        <end position="47"/>
    </location>
</feature>
<feature type="transmembrane region" description="Helical" evidence="1">
    <location>
        <begin position="190"/>
        <end position="212"/>
    </location>
</feature>
<sequence length="217" mass="22281">MTVMGESLNPTLVSRVSSLLRPDWARTMLARRVVAGALVVLAGVATIRSDPQSDRVDVVVASRDIAPGTPLTAEDVSLESRSARTVPDGVATDVSSVLHTTLAGPARRGELLTDVRLLGSRLTEAAAGRDARIVGVHPADAALTDLVRTGDVVDIVTADDASDPPGAPKVLATGGIVVLVSDKQNHDDRVVLVALPATAAVVVAGATLAQAVTLTLR</sequence>
<organism evidence="3 4">
    <name type="scientific">Mycolicibacter sinensis (strain JDM601)</name>
    <name type="common">Mycobacterium sinense</name>
    <dbReference type="NCBI Taxonomy" id="875328"/>
    <lineage>
        <taxon>Bacteria</taxon>
        <taxon>Bacillati</taxon>
        <taxon>Actinomycetota</taxon>
        <taxon>Actinomycetes</taxon>
        <taxon>Mycobacteriales</taxon>
        <taxon>Mycobacteriaceae</taxon>
        <taxon>Mycolicibacter</taxon>
    </lineage>
</organism>
<keyword evidence="1" id="KW-1133">Transmembrane helix</keyword>
<dbReference type="Pfam" id="PF08666">
    <property type="entry name" value="SAF"/>
    <property type="match status" value="1"/>
</dbReference>
<dbReference type="EMBL" id="CP002329">
    <property type="protein sequence ID" value="AEF34938.1"/>
    <property type="molecule type" value="Genomic_DNA"/>
</dbReference>
<dbReference type="Proteomes" id="UP000009224">
    <property type="component" value="Chromosome"/>
</dbReference>
<protein>
    <recommendedName>
        <fullName evidence="2">SAF domain-containing protein</fullName>
    </recommendedName>
</protein>
<dbReference type="InterPro" id="IPR013974">
    <property type="entry name" value="SAF"/>
</dbReference>
<accession>F5YTB0</accession>
<dbReference type="CDD" id="cd11614">
    <property type="entry name" value="SAF_CpaB_FlgA_like"/>
    <property type="match status" value="1"/>
</dbReference>
<proteinExistence type="predicted"/>
<dbReference type="KEGG" id="mjd:JDM601_0938"/>
<dbReference type="SMART" id="SM00858">
    <property type="entry name" value="SAF"/>
    <property type="match status" value="1"/>
</dbReference>
<keyword evidence="4" id="KW-1185">Reference proteome</keyword>
<name>F5YTB0_MYCSD</name>
<evidence type="ECO:0000313" key="4">
    <source>
        <dbReference type="Proteomes" id="UP000009224"/>
    </source>
</evidence>
<evidence type="ECO:0000259" key="2">
    <source>
        <dbReference type="SMART" id="SM00858"/>
    </source>
</evidence>